<evidence type="ECO:0000313" key="3">
    <source>
        <dbReference type="EMBL" id="CAI5448062.1"/>
    </source>
</evidence>
<dbReference type="SMART" id="SM00034">
    <property type="entry name" value="CLECT"/>
    <property type="match status" value="1"/>
</dbReference>
<sequence length="209" mass="22419">MLFVSLITLFYSTQVFASYCKMEDTLFSVGNYTCPDNYTMVTRIKGFYCLKVVASTLNQTQSEQSCMLENSTLASFENIDEVNLVLELSLVATNNANGYCWIGATRLAACHGPISDFNAGCLPVETNTFRWTDGFVTGTDAFSNFYPGQPDGGSGVAQNCIGMISTSSSWIGMTPGSFDDTQCGSTLASSHVCGQPAQQVALNCSSSCC</sequence>
<dbReference type="AlphaFoldDB" id="A0A9P1N509"/>
<feature type="domain" description="C-type lectin" evidence="2">
    <location>
        <begin position="45"/>
        <end position="170"/>
    </location>
</feature>
<dbReference type="InterPro" id="IPR016187">
    <property type="entry name" value="CTDL_fold"/>
</dbReference>
<dbReference type="InterPro" id="IPR001304">
    <property type="entry name" value="C-type_lectin-like"/>
</dbReference>
<dbReference type="InterPro" id="IPR016186">
    <property type="entry name" value="C-type_lectin-like/link_sf"/>
</dbReference>
<dbReference type="PROSITE" id="PS50041">
    <property type="entry name" value="C_TYPE_LECTIN_2"/>
    <property type="match status" value="1"/>
</dbReference>
<proteinExistence type="predicted"/>
<accession>A0A9P1N509</accession>
<evidence type="ECO:0000313" key="4">
    <source>
        <dbReference type="Proteomes" id="UP001152747"/>
    </source>
</evidence>
<dbReference type="Gene3D" id="3.10.100.10">
    <property type="entry name" value="Mannose-Binding Protein A, subunit A"/>
    <property type="match status" value="1"/>
</dbReference>
<name>A0A9P1N509_9PELO</name>
<reference evidence="3" key="1">
    <citation type="submission" date="2022-11" db="EMBL/GenBank/DDBJ databases">
        <authorList>
            <person name="Kikuchi T."/>
        </authorList>
    </citation>
    <scope>NUCLEOTIDE SEQUENCE</scope>
    <source>
        <strain evidence="3">PS1010</strain>
    </source>
</reference>
<feature type="chain" id="PRO_5040487418" description="C-type lectin domain-containing protein" evidence="1">
    <location>
        <begin position="18"/>
        <end position="209"/>
    </location>
</feature>
<protein>
    <recommendedName>
        <fullName evidence="2">C-type lectin domain-containing protein</fullName>
    </recommendedName>
</protein>
<feature type="signal peptide" evidence="1">
    <location>
        <begin position="1"/>
        <end position="17"/>
    </location>
</feature>
<keyword evidence="4" id="KW-1185">Reference proteome</keyword>
<dbReference type="PANTHER" id="PTHR23124">
    <property type="entry name" value="C-TYPE LECTIN DOMAIN-CONTAINING PROTEIN-RELATED-RELATED"/>
    <property type="match status" value="1"/>
</dbReference>
<comment type="caution">
    <text evidence="3">The sequence shown here is derived from an EMBL/GenBank/DDBJ whole genome shotgun (WGS) entry which is preliminary data.</text>
</comment>
<dbReference type="OrthoDB" id="538816at2759"/>
<organism evidence="3 4">
    <name type="scientific">Caenorhabditis angaria</name>
    <dbReference type="NCBI Taxonomy" id="860376"/>
    <lineage>
        <taxon>Eukaryota</taxon>
        <taxon>Metazoa</taxon>
        <taxon>Ecdysozoa</taxon>
        <taxon>Nematoda</taxon>
        <taxon>Chromadorea</taxon>
        <taxon>Rhabditida</taxon>
        <taxon>Rhabditina</taxon>
        <taxon>Rhabditomorpha</taxon>
        <taxon>Rhabditoidea</taxon>
        <taxon>Rhabditidae</taxon>
        <taxon>Peloderinae</taxon>
        <taxon>Caenorhabditis</taxon>
    </lineage>
</organism>
<evidence type="ECO:0000259" key="2">
    <source>
        <dbReference type="PROSITE" id="PS50041"/>
    </source>
</evidence>
<gene>
    <name evidence="3" type="ORF">CAMP_LOCUS10699</name>
</gene>
<keyword evidence="1" id="KW-0732">Signal</keyword>
<dbReference type="Proteomes" id="UP001152747">
    <property type="component" value="Unassembled WGS sequence"/>
</dbReference>
<dbReference type="CDD" id="cd00037">
    <property type="entry name" value="CLECT"/>
    <property type="match status" value="1"/>
</dbReference>
<dbReference type="SUPFAM" id="SSF56436">
    <property type="entry name" value="C-type lectin-like"/>
    <property type="match status" value="1"/>
</dbReference>
<evidence type="ECO:0000256" key="1">
    <source>
        <dbReference type="SAM" id="SignalP"/>
    </source>
</evidence>
<dbReference type="EMBL" id="CANHGI010000004">
    <property type="protein sequence ID" value="CAI5448062.1"/>
    <property type="molecule type" value="Genomic_DNA"/>
</dbReference>